<keyword evidence="11" id="KW-0575">Peroxidase</keyword>
<protein>
    <submittedName>
        <fullName evidence="11">Di-heme cytochrome c peroxidase</fullName>
    </submittedName>
</protein>
<evidence type="ECO:0000256" key="5">
    <source>
        <dbReference type="ARBA" id="ARBA00022764"/>
    </source>
</evidence>
<evidence type="ECO:0000313" key="11">
    <source>
        <dbReference type="EMBL" id="AMQ01363.1"/>
    </source>
</evidence>
<dbReference type="AlphaFoldDB" id="A0A127VJ82"/>
<dbReference type="Proteomes" id="UP000071561">
    <property type="component" value="Chromosome"/>
</dbReference>
<accession>A0A127VJ82</accession>
<dbReference type="GO" id="GO:0004130">
    <property type="term" value="F:cytochrome-c peroxidase activity"/>
    <property type="evidence" value="ECO:0007669"/>
    <property type="project" value="TreeGrafter"/>
</dbReference>
<gene>
    <name evidence="11" type="ORF">AY601_4524</name>
</gene>
<dbReference type="PIRSF" id="PIRSF000294">
    <property type="entry name" value="Cytochrome-c_peroxidase"/>
    <property type="match status" value="1"/>
</dbReference>
<feature type="domain" description="Cytochrome c" evidence="10">
    <location>
        <begin position="211"/>
        <end position="336"/>
    </location>
</feature>
<dbReference type="InterPro" id="IPR026259">
    <property type="entry name" value="MauG/Cytc_peroxidase"/>
</dbReference>
<dbReference type="InterPro" id="IPR004852">
    <property type="entry name" value="Di-haem_cyt_c_peroxidsae"/>
</dbReference>
<dbReference type="RefSeq" id="WP_068405375.1">
    <property type="nucleotide sequence ID" value="NZ_CP014504.1"/>
</dbReference>
<dbReference type="InterPro" id="IPR051395">
    <property type="entry name" value="Cytochrome_c_Peroxidase/MauG"/>
</dbReference>
<dbReference type="GO" id="GO:0042597">
    <property type="term" value="C:periplasmic space"/>
    <property type="evidence" value="ECO:0007669"/>
    <property type="project" value="UniProtKB-SubCell"/>
</dbReference>
<comment type="PTM">
    <text evidence="8">Binds 2 heme groups per subunit.</text>
</comment>
<keyword evidence="12" id="KW-1185">Reference proteome</keyword>
<dbReference type="PANTHER" id="PTHR30600">
    <property type="entry name" value="CYTOCHROME C PEROXIDASE-RELATED"/>
    <property type="match status" value="1"/>
</dbReference>
<keyword evidence="2 8" id="KW-0349">Heme</keyword>
<reference evidence="11 12" key="1">
    <citation type="submission" date="2016-03" db="EMBL/GenBank/DDBJ databases">
        <title>Complete genome sequence of Pedobacter cryoconitis PAMC 27485.</title>
        <authorList>
            <person name="Lee J."/>
            <person name="Kim O.-S."/>
        </authorList>
    </citation>
    <scope>NUCLEOTIDE SEQUENCE [LARGE SCALE GENOMIC DNA]</scope>
    <source>
        <strain evidence="11 12">PAMC 27485</strain>
    </source>
</reference>
<keyword evidence="4" id="KW-0732">Signal</keyword>
<dbReference type="SUPFAM" id="SSF46626">
    <property type="entry name" value="Cytochrome c"/>
    <property type="match status" value="2"/>
</dbReference>
<dbReference type="InterPro" id="IPR036909">
    <property type="entry name" value="Cyt_c-like_dom_sf"/>
</dbReference>
<dbReference type="Pfam" id="PF03150">
    <property type="entry name" value="CCP_MauG"/>
    <property type="match status" value="1"/>
</dbReference>
<feature type="binding site" description="covalent" evidence="8">
    <location>
        <position position="224"/>
    </location>
    <ligand>
        <name>heme c</name>
        <dbReference type="ChEBI" id="CHEBI:61717"/>
        <label>2</label>
    </ligand>
</feature>
<feature type="binding site" description="axial binding residue" evidence="9">
    <location>
        <position position="83"/>
    </location>
    <ligand>
        <name>heme c</name>
        <dbReference type="ChEBI" id="CHEBI:61717"/>
        <label>1</label>
    </ligand>
    <ligandPart>
        <name>Fe</name>
        <dbReference type="ChEBI" id="CHEBI:18248"/>
    </ligandPart>
</feature>
<organism evidence="11 12">
    <name type="scientific">Pedobacter cryoconitis</name>
    <dbReference type="NCBI Taxonomy" id="188932"/>
    <lineage>
        <taxon>Bacteria</taxon>
        <taxon>Pseudomonadati</taxon>
        <taxon>Bacteroidota</taxon>
        <taxon>Sphingobacteriia</taxon>
        <taxon>Sphingobacteriales</taxon>
        <taxon>Sphingobacteriaceae</taxon>
        <taxon>Pedobacter</taxon>
    </lineage>
</organism>
<keyword evidence="5" id="KW-0574">Periplasm</keyword>
<feature type="binding site" description="axial binding residue" evidence="9">
    <location>
        <position position="228"/>
    </location>
    <ligand>
        <name>heme c</name>
        <dbReference type="ChEBI" id="CHEBI:61717"/>
        <label>2</label>
    </ligand>
    <ligandPart>
        <name>Fe</name>
        <dbReference type="ChEBI" id="CHEBI:18248"/>
    </ligandPart>
</feature>
<evidence type="ECO:0000256" key="9">
    <source>
        <dbReference type="PIRSR" id="PIRSR000294-2"/>
    </source>
</evidence>
<evidence type="ECO:0000256" key="7">
    <source>
        <dbReference type="ARBA" id="ARBA00023004"/>
    </source>
</evidence>
<dbReference type="OrthoDB" id="9805202at2"/>
<evidence type="ECO:0000259" key="10">
    <source>
        <dbReference type="PROSITE" id="PS51007"/>
    </source>
</evidence>
<keyword evidence="6" id="KW-0560">Oxidoreductase</keyword>
<dbReference type="PROSITE" id="PS51007">
    <property type="entry name" value="CYTC"/>
    <property type="match status" value="1"/>
</dbReference>
<comment type="subcellular location">
    <subcellularLocation>
        <location evidence="1">Periplasm</location>
    </subcellularLocation>
</comment>
<dbReference type="PROSITE" id="PS51257">
    <property type="entry name" value="PROKAR_LIPOPROTEIN"/>
    <property type="match status" value="1"/>
</dbReference>
<dbReference type="GO" id="GO:0020037">
    <property type="term" value="F:heme binding"/>
    <property type="evidence" value="ECO:0007669"/>
    <property type="project" value="InterPro"/>
</dbReference>
<dbReference type="GO" id="GO:0046872">
    <property type="term" value="F:metal ion binding"/>
    <property type="evidence" value="ECO:0007669"/>
    <property type="project" value="UniProtKB-KW"/>
</dbReference>
<keyword evidence="7 9" id="KW-0408">Iron</keyword>
<name>A0A127VJ82_9SPHI</name>
<dbReference type="PATRIC" id="fig|188932.3.peg.4690"/>
<dbReference type="GO" id="GO:0009055">
    <property type="term" value="F:electron transfer activity"/>
    <property type="evidence" value="ECO:0007669"/>
    <property type="project" value="InterPro"/>
</dbReference>
<feature type="binding site" description="covalent" evidence="8">
    <location>
        <position position="79"/>
    </location>
    <ligand>
        <name>heme c</name>
        <dbReference type="ChEBI" id="CHEBI:61717"/>
        <label>1</label>
    </ligand>
</feature>
<dbReference type="Gene3D" id="1.10.760.10">
    <property type="entry name" value="Cytochrome c-like domain"/>
    <property type="match status" value="2"/>
</dbReference>
<evidence type="ECO:0000256" key="6">
    <source>
        <dbReference type="ARBA" id="ARBA00023002"/>
    </source>
</evidence>
<dbReference type="EMBL" id="CP014504">
    <property type="protein sequence ID" value="AMQ01363.1"/>
    <property type="molecule type" value="Genomic_DNA"/>
</dbReference>
<comment type="cofactor">
    <cofactor evidence="8">
        <name>heme</name>
        <dbReference type="ChEBI" id="CHEBI:30413"/>
    </cofactor>
    <text evidence="8">Binds 2 heme groups.</text>
</comment>
<dbReference type="InterPro" id="IPR009056">
    <property type="entry name" value="Cyt_c-like_dom"/>
</dbReference>
<evidence type="ECO:0000256" key="1">
    <source>
        <dbReference type="ARBA" id="ARBA00004418"/>
    </source>
</evidence>
<evidence type="ECO:0000313" key="12">
    <source>
        <dbReference type="Proteomes" id="UP000071561"/>
    </source>
</evidence>
<sequence length="349" mass="39489">MGKRTLYLILLVFSLFIYACKKETNIQETVSTFLGFQRPSNFPEPVYKLENNKLTEAGFLLGRALFYEPRLSRDNTISCGSCHIQTSGFTQHGHDVSHGIDDRLGSRNSPPIMNLTWNKTFMWDGGVFDLDLQPINPITNPVEMDEKVENVLLKLKQLPKYVTLFNRAFGTAEITNARMMKALSQFMVMCVSANSKYDQVMRKENGQTFTPDEQAGYAIFKEKCSNCHSEPLFTDGTFRNNGLVIGPNHDQGRAMATLNPKDDYKFKVPSLRNLSYTAPYMHDGRFLTLSGVLAHYAEEVQATPNLDPLLQQNGKLGISLTADDKLKLLTFLKTLDDKDFVTRKDLAEQ</sequence>
<feature type="binding site" description="covalent" evidence="8">
    <location>
        <position position="82"/>
    </location>
    <ligand>
        <name>heme c</name>
        <dbReference type="ChEBI" id="CHEBI:61717"/>
        <label>1</label>
    </ligand>
</feature>
<evidence type="ECO:0000256" key="3">
    <source>
        <dbReference type="ARBA" id="ARBA00022723"/>
    </source>
</evidence>
<evidence type="ECO:0000256" key="2">
    <source>
        <dbReference type="ARBA" id="ARBA00022617"/>
    </source>
</evidence>
<keyword evidence="3 9" id="KW-0479">Metal-binding</keyword>
<proteinExistence type="predicted"/>
<evidence type="ECO:0000256" key="4">
    <source>
        <dbReference type="ARBA" id="ARBA00022729"/>
    </source>
</evidence>
<feature type="binding site" description="covalent" evidence="8">
    <location>
        <position position="227"/>
    </location>
    <ligand>
        <name>heme c</name>
        <dbReference type="ChEBI" id="CHEBI:61717"/>
        <label>2</label>
    </ligand>
</feature>
<dbReference type="KEGG" id="pcm:AY601_4524"/>
<evidence type="ECO:0000256" key="8">
    <source>
        <dbReference type="PIRSR" id="PIRSR000294-1"/>
    </source>
</evidence>